<name>S9VY44_9TRYP</name>
<dbReference type="EMBL" id="ATMH01006209">
    <property type="protein sequence ID" value="EPY26323.1"/>
    <property type="molecule type" value="Genomic_DNA"/>
</dbReference>
<keyword evidence="5 11" id="KW-0031">Aminopeptidase</keyword>
<sequence>MLKSEITGTYAREFVDFLNKACTPFHAVKVTSDILRNAGFTELTEGKIWPELSCGDKYYVTRNDSSIVAFTVGGKYTSGNGIKIIGAHTDSPNLALKPKTRSTKDKYERVAVQCYGGGLWHTWFDRDLTVAGRVVVKRETLEKRFVKIDKPILRIPSLAIHLTSGTERESFAPNKERHVIPLIATELASKIEGADGAAKSSHCIPLMKLIASAVDCKEEEIVDYDLSVIDTQAATIGGVEDEFIFSARLDNLISCFCATKALINTLNNMNEDSMIRMVCLFDHEEVGSSSPQGAGGTLIPDVIEYIVNNKCLRATLVANSFLLSVDGAHALHPNYSEKHEDNHRPQLHLGPVIKYNANTRYATNGLTAAIVKDVAKKGEVPIQEFVVKNDSPCGSTIGPILSTLSGIKTADIGNAMLSMHSVREMCGTVDIYYLTKLIESFFENYAAV</sequence>
<protein>
    <recommendedName>
        <fullName evidence="4">aspartyl aminopeptidase</fullName>
        <ecNumber evidence="4">3.4.11.21</ecNumber>
    </recommendedName>
</protein>
<dbReference type="SUPFAM" id="SSF101821">
    <property type="entry name" value="Aminopeptidase/glucanase lid domain"/>
    <property type="match status" value="1"/>
</dbReference>
<comment type="cofactor">
    <cofactor evidence="2">
        <name>Zn(2+)</name>
        <dbReference type="ChEBI" id="CHEBI:29105"/>
    </cofactor>
</comment>
<dbReference type="GO" id="GO:0005737">
    <property type="term" value="C:cytoplasm"/>
    <property type="evidence" value="ECO:0007669"/>
    <property type="project" value="UniProtKB-ARBA"/>
</dbReference>
<evidence type="ECO:0000256" key="3">
    <source>
        <dbReference type="ARBA" id="ARBA00008290"/>
    </source>
</evidence>
<gene>
    <name evidence="15" type="ORF">STCU_05005</name>
    <name evidence="14" type="ORF">STCU_06209</name>
    <name evidence="13" type="ORF">STCU_07530</name>
    <name evidence="12" type="ORF">STCU_07884</name>
</gene>
<evidence type="ECO:0000313" key="12">
    <source>
        <dbReference type="EMBL" id="EPY23074.1"/>
    </source>
</evidence>
<accession>S9VY44</accession>
<dbReference type="EMBL" id="ATMH01007530">
    <property type="protein sequence ID" value="EPY23710.1"/>
    <property type="molecule type" value="Genomic_DNA"/>
</dbReference>
<dbReference type="CDD" id="cd05658">
    <property type="entry name" value="M18_DAP"/>
    <property type="match status" value="1"/>
</dbReference>
<dbReference type="Gene3D" id="2.30.250.10">
    <property type="entry name" value="Aminopeptidase i, Domain 2"/>
    <property type="match status" value="1"/>
</dbReference>
<dbReference type="GO" id="GO:0008270">
    <property type="term" value="F:zinc ion binding"/>
    <property type="evidence" value="ECO:0007669"/>
    <property type="project" value="InterPro"/>
</dbReference>
<evidence type="ECO:0000256" key="6">
    <source>
        <dbReference type="ARBA" id="ARBA00022670"/>
    </source>
</evidence>
<dbReference type="PRINTS" id="PR00932">
    <property type="entry name" value="AMINO1PTASE"/>
</dbReference>
<dbReference type="Proteomes" id="UP000015354">
    <property type="component" value="Unassembled WGS sequence"/>
</dbReference>
<dbReference type="AlphaFoldDB" id="S9VY44"/>
<dbReference type="PANTHER" id="PTHR28570:SF3">
    <property type="entry name" value="ASPARTYL AMINOPEPTIDASE"/>
    <property type="match status" value="1"/>
</dbReference>
<dbReference type="GO" id="GO:0006508">
    <property type="term" value="P:proteolysis"/>
    <property type="evidence" value="ECO:0007669"/>
    <property type="project" value="UniProtKB-KW"/>
</dbReference>
<evidence type="ECO:0000256" key="4">
    <source>
        <dbReference type="ARBA" id="ARBA00011965"/>
    </source>
</evidence>
<evidence type="ECO:0000256" key="10">
    <source>
        <dbReference type="ARBA" id="ARBA00023049"/>
    </source>
</evidence>
<comment type="similarity">
    <text evidence="3 11">Belongs to the peptidase M18 family.</text>
</comment>
<evidence type="ECO:0000256" key="11">
    <source>
        <dbReference type="RuleBase" id="RU004386"/>
    </source>
</evidence>
<keyword evidence="16" id="KW-1185">Reference proteome</keyword>
<dbReference type="Gene3D" id="3.40.630.10">
    <property type="entry name" value="Zn peptidases"/>
    <property type="match status" value="1"/>
</dbReference>
<dbReference type="GO" id="GO:0008237">
    <property type="term" value="F:metallopeptidase activity"/>
    <property type="evidence" value="ECO:0007669"/>
    <property type="project" value="UniProtKB-KW"/>
</dbReference>
<evidence type="ECO:0000256" key="8">
    <source>
        <dbReference type="ARBA" id="ARBA00022801"/>
    </source>
</evidence>
<comment type="caution">
    <text evidence="15">The sequence shown here is derived from an EMBL/GenBank/DDBJ whole genome shotgun (WGS) entry which is preliminary data.</text>
</comment>
<evidence type="ECO:0000256" key="7">
    <source>
        <dbReference type="ARBA" id="ARBA00022723"/>
    </source>
</evidence>
<dbReference type="FunFam" id="2.30.250.10:FF:000001">
    <property type="entry name" value="Aspartyl aminopeptidase 1"/>
    <property type="match status" value="1"/>
</dbReference>
<dbReference type="EMBL" id="ATMH01005005">
    <property type="protein sequence ID" value="EPY28575.1"/>
    <property type="molecule type" value="Genomic_DNA"/>
</dbReference>
<evidence type="ECO:0000256" key="5">
    <source>
        <dbReference type="ARBA" id="ARBA00022438"/>
    </source>
</evidence>
<organism evidence="15 16">
    <name type="scientific">Strigomonas culicis</name>
    <dbReference type="NCBI Taxonomy" id="28005"/>
    <lineage>
        <taxon>Eukaryota</taxon>
        <taxon>Discoba</taxon>
        <taxon>Euglenozoa</taxon>
        <taxon>Kinetoplastea</taxon>
        <taxon>Metakinetoplastina</taxon>
        <taxon>Trypanosomatida</taxon>
        <taxon>Trypanosomatidae</taxon>
        <taxon>Strigomonadinae</taxon>
        <taxon>Strigomonas</taxon>
    </lineage>
</organism>
<keyword evidence="9 11" id="KW-0862">Zinc</keyword>
<keyword evidence="8 11" id="KW-0378">Hydrolase</keyword>
<proteinExistence type="inferred from homology"/>
<evidence type="ECO:0000313" key="14">
    <source>
        <dbReference type="EMBL" id="EPY26323.1"/>
    </source>
</evidence>
<dbReference type="InterPro" id="IPR001948">
    <property type="entry name" value="Peptidase_M18"/>
</dbReference>
<dbReference type="OrthoDB" id="9880441at2759"/>
<keyword evidence="7 11" id="KW-0479">Metal-binding</keyword>
<dbReference type="EC" id="3.4.11.21" evidence="4"/>
<evidence type="ECO:0000313" key="13">
    <source>
        <dbReference type="EMBL" id="EPY23710.1"/>
    </source>
</evidence>
<dbReference type="EMBL" id="ATMH01007884">
    <property type="protein sequence ID" value="EPY23074.1"/>
    <property type="molecule type" value="Genomic_DNA"/>
</dbReference>
<evidence type="ECO:0000256" key="2">
    <source>
        <dbReference type="ARBA" id="ARBA00001947"/>
    </source>
</evidence>
<dbReference type="Pfam" id="PF02127">
    <property type="entry name" value="Peptidase_M18"/>
    <property type="match status" value="1"/>
</dbReference>
<evidence type="ECO:0000256" key="9">
    <source>
        <dbReference type="ARBA" id="ARBA00022833"/>
    </source>
</evidence>
<dbReference type="SUPFAM" id="SSF53187">
    <property type="entry name" value="Zn-dependent exopeptidases"/>
    <property type="match status" value="1"/>
</dbReference>
<keyword evidence="6 11" id="KW-0645">Protease</keyword>
<reference evidence="15 16" key="1">
    <citation type="journal article" date="2013" name="PLoS ONE">
        <title>Predicting the Proteins of Angomonas deanei, Strigomonas culicis and Their Respective Endosymbionts Reveals New Aspects of the Trypanosomatidae Family.</title>
        <authorList>
            <person name="Motta M.C."/>
            <person name="Martins A.C."/>
            <person name="de Souza S.S."/>
            <person name="Catta-Preta C.M."/>
            <person name="Silva R."/>
            <person name="Klein C.C."/>
            <person name="de Almeida L.G."/>
            <person name="de Lima Cunha O."/>
            <person name="Ciapina L.P."/>
            <person name="Brocchi M."/>
            <person name="Colabardini A.C."/>
            <person name="de Araujo Lima B."/>
            <person name="Machado C.R."/>
            <person name="de Almeida Soares C.M."/>
            <person name="Probst C.M."/>
            <person name="de Menezes C.B."/>
            <person name="Thompson C.E."/>
            <person name="Bartholomeu D.C."/>
            <person name="Gradia D.F."/>
            <person name="Pavoni D.P."/>
            <person name="Grisard E.C."/>
            <person name="Fantinatti-Garboggini F."/>
            <person name="Marchini F.K."/>
            <person name="Rodrigues-Luiz G.F."/>
            <person name="Wagner G."/>
            <person name="Goldman G.H."/>
            <person name="Fietto J.L."/>
            <person name="Elias M.C."/>
            <person name="Goldman M.H."/>
            <person name="Sagot M.F."/>
            <person name="Pereira M."/>
            <person name="Stoco P.H."/>
            <person name="de Mendonca-Neto R.P."/>
            <person name="Teixeira S.M."/>
            <person name="Maciel T.E."/>
            <person name="de Oliveira Mendes T.A."/>
            <person name="Urmenyi T.P."/>
            <person name="de Souza W."/>
            <person name="Schenkman S."/>
            <person name="de Vasconcelos A.T."/>
        </authorList>
    </citation>
    <scope>NUCLEOTIDE SEQUENCE [LARGE SCALE GENOMIC DNA]</scope>
</reference>
<evidence type="ECO:0000256" key="1">
    <source>
        <dbReference type="ARBA" id="ARBA00001335"/>
    </source>
</evidence>
<comment type="catalytic activity">
    <reaction evidence="1">
        <text>Release of an N-terminal aspartate or glutamate from a peptide, with a preference for aspartate.</text>
        <dbReference type="EC" id="3.4.11.21"/>
    </reaction>
</comment>
<dbReference type="GO" id="GO:0004177">
    <property type="term" value="F:aminopeptidase activity"/>
    <property type="evidence" value="ECO:0007669"/>
    <property type="project" value="UniProtKB-KW"/>
</dbReference>
<dbReference type="InterPro" id="IPR023358">
    <property type="entry name" value="Peptidase_M18_dom2"/>
</dbReference>
<reference evidence="15" key="2">
    <citation type="submission" date="2013-03" db="EMBL/GenBank/DDBJ databases">
        <authorList>
            <person name="Motta M.C.M."/>
            <person name="Martins A.C.A."/>
            <person name="Preta C.M.C.C."/>
            <person name="Silva R."/>
            <person name="de Souza S.S."/>
            <person name="Klein C.C."/>
            <person name="de Almeida L.G.P."/>
            <person name="Cunha O.L."/>
            <person name="Colabardini A.C."/>
            <person name="Lima B.A."/>
            <person name="Machado C.R."/>
            <person name="Soares C.M.A."/>
            <person name="de Menezes C.B.A."/>
            <person name="Bartolomeu D.C."/>
            <person name="Grisard E.C."/>
            <person name="Fantinatti-Garboggini F."/>
            <person name="Rodrigues-Luiz G.F."/>
            <person name="Wagner G."/>
            <person name="Goldman G.H."/>
            <person name="Fietto J.L.R."/>
            <person name="Ciapina L.P."/>
            <person name="Brocchi M."/>
            <person name="Elias M.C."/>
            <person name="Goldman M.H.S."/>
            <person name="Sagot M.-F."/>
            <person name="Pereira M."/>
            <person name="Stoco P.H."/>
            <person name="Teixeira S.M.R."/>
            <person name="de Mendonca-Neto R.P."/>
            <person name="Maciel T.E.F."/>
            <person name="Mendes T.A.O."/>
            <person name="Urmenyi T.P."/>
            <person name="Teixeira M.M.G."/>
            <person name="de Camargo E.F.P."/>
            <person name="de Sousa W."/>
            <person name="Schenkman S."/>
            <person name="de Vasconcelos A.T.R."/>
        </authorList>
    </citation>
    <scope>NUCLEOTIDE SEQUENCE</scope>
</reference>
<keyword evidence="10 11" id="KW-0482">Metalloprotease</keyword>
<dbReference type="PANTHER" id="PTHR28570">
    <property type="entry name" value="ASPARTYL AMINOPEPTIDASE"/>
    <property type="match status" value="1"/>
</dbReference>
<evidence type="ECO:0000313" key="15">
    <source>
        <dbReference type="EMBL" id="EPY28575.1"/>
    </source>
</evidence>
<evidence type="ECO:0000313" key="16">
    <source>
        <dbReference type="Proteomes" id="UP000015354"/>
    </source>
</evidence>
<dbReference type="NCBIfam" id="NF002759">
    <property type="entry name" value="PRK02813.1"/>
    <property type="match status" value="1"/>
</dbReference>